<dbReference type="InterPro" id="IPR011009">
    <property type="entry name" value="Kinase-like_dom_sf"/>
</dbReference>
<dbReference type="Gene3D" id="3.90.1200.10">
    <property type="match status" value="1"/>
</dbReference>
<evidence type="ECO:0000259" key="1">
    <source>
        <dbReference type="Pfam" id="PF01636"/>
    </source>
</evidence>
<evidence type="ECO:0000313" key="3">
    <source>
        <dbReference type="Proteomes" id="UP000306562"/>
    </source>
</evidence>
<dbReference type="CDD" id="cd05154">
    <property type="entry name" value="ACAD10_11_N-like"/>
    <property type="match status" value="1"/>
</dbReference>
<dbReference type="Proteomes" id="UP000306562">
    <property type="component" value="Chromosome"/>
</dbReference>
<dbReference type="InterPro" id="IPR041726">
    <property type="entry name" value="ACAD10_11_N"/>
</dbReference>
<gene>
    <name evidence="2" type="ORF">NCTC10696_03701</name>
</gene>
<dbReference type="EMBL" id="LR590482">
    <property type="protein sequence ID" value="VTR01942.1"/>
    <property type="molecule type" value="Genomic_DNA"/>
</dbReference>
<feature type="domain" description="Aminoglycoside phosphotransferase" evidence="1">
    <location>
        <begin position="31"/>
        <end position="261"/>
    </location>
</feature>
<dbReference type="SUPFAM" id="SSF56112">
    <property type="entry name" value="Protein kinase-like (PK-like)"/>
    <property type="match status" value="1"/>
</dbReference>
<dbReference type="Gene3D" id="3.30.200.20">
    <property type="entry name" value="Phosphorylase Kinase, domain 1"/>
    <property type="match status" value="1"/>
</dbReference>
<evidence type="ECO:0000313" key="2">
    <source>
        <dbReference type="EMBL" id="VTR01942.1"/>
    </source>
</evidence>
<dbReference type="PANTHER" id="PTHR47829:SF1">
    <property type="entry name" value="HAD FAMILY PHOSPHATASE"/>
    <property type="match status" value="1"/>
</dbReference>
<dbReference type="Pfam" id="PF01636">
    <property type="entry name" value="APH"/>
    <property type="match status" value="1"/>
</dbReference>
<name>A0AAX3IAI0_9PSED</name>
<organism evidence="2 3">
    <name type="scientific">Pseudomonas synxantha</name>
    <dbReference type="NCBI Taxonomy" id="47883"/>
    <lineage>
        <taxon>Bacteria</taxon>
        <taxon>Pseudomonadati</taxon>
        <taxon>Pseudomonadota</taxon>
        <taxon>Gammaproteobacteria</taxon>
        <taxon>Pseudomonadales</taxon>
        <taxon>Pseudomonadaceae</taxon>
        <taxon>Pseudomonas</taxon>
    </lineage>
</organism>
<accession>A0AAX3IAI0</accession>
<protein>
    <submittedName>
        <fullName evidence="2">Aminoglycoside phosphotransferase</fullName>
    </submittedName>
</protein>
<proteinExistence type="predicted"/>
<sequence length="348" mass="38025">MNDWQALVEPDRLARWMDDCGLEHGPIEAARVLAGGTQNLLLHFRRGAREFVLRCPSRELREVGNTTIKREARLLQALAGSAVPHAGLIAACDNPDVLGASFYLMEPVQGFNPNNVAGLPPLQASDPQLRRRMGLAMVDALLRLGEVDYHAVGLADFGRPAGFRQRQVARWLAHLDSVKGYADWPGASELPGLDRVAAWLNAHCPQQFEAGILHGDFHLSNVMFRHDSAELAAVVDWELATVGDPLLDLAWLVVTWPDADGFGAGTIEVHPWAGFCSTDELVAHYRAGSSRSLADFTWYLVLAGFKLGIFLEVSYARACAGKAPMATGEKHHASALRLLATALQRIDQ</sequence>
<dbReference type="AlphaFoldDB" id="A0AAX3IAI0"/>
<dbReference type="InterPro" id="IPR052898">
    <property type="entry name" value="ACAD10-like"/>
</dbReference>
<dbReference type="PANTHER" id="PTHR47829">
    <property type="entry name" value="HYDROLASE, PUTATIVE (AFU_ORTHOLOGUE AFUA_1G12880)-RELATED"/>
    <property type="match status" value="1"/>
</dbReference>
<dbReference type="InterPro" id="IPR002575">
    <property type="entry name" value="Aminoglycoside_PTrfase"/>
</dbReference>
<reference evidence="2 3" key="1">
    <citation type="submission" date="2019-05" db="EMBL/GenBank/DDBJ databases">
        <authorList>
            <consortium name="Pathogen Informatics"/>
        </authorList>
    </citation>
    <scope>NUCLEOTIDE SEQUENCE [LARGE SCALE GENOMIC DNA]</scope>
    <source>
        <strain evidence="2 3">NCTC10696</strain>
    </source>
</reference>
<dbReference type="RefSeq" id="WP_057023678.1">
    <property type="nucleotide sequence ID" value="NZ_CBCSGQ010000010.1"/>
</dbReference>